<dbReference type="AlphaFoldDB" id="A0A238KXY1"/>
<gene>
    <name evidence="2" type="ORF">MAA8898_03733</name>
</gene>
<keyword evidence="3" id="KW-1185">Reference proteome</keyword>
<evidence type="ECO:0000313" key="3">
    <source>
        <dbReference type="Proteomes" id="UP000207598"/>
    </source>
</evidence>
<dbReference type="SMART" id="SM00460">
    <property type="entry name" value="TGc"/>
    <property type="match status" value="1"/>
</dbReference>
<sequence length="265" mass="29154">MQLTIRHTTRYRFEEPVNFGLQQLRKTPKSRHNQKVLDWKTEVSGGQKELQYVDHHQNTVELIGLAKGTQELTITCEGTVELGETHGIVGRHQGPGPLWLYLRPTPRTKPGAASRALVRGLPEGTELSRAHALMAAIAEAVSYEVGASEADWTAEDALAEGKGVCQDHTHVFLACAREMGLPARYVSGYLLLDDRVDQDAMHAWAEAHIPELGWVGFDCSNCISPDRRYVRVATGLDYHDAAPVRGTRQGGAGEVLDVAIEVAQQ</sequence>
<evidence type="ECO:0000313" key="2">
    <source>
        <dbReference type="EMBL" id="SMX47694.1"/>
    </source>
</evidence>
<dbReference type="InterPro" id="IPR038765">
    <property type="entry name" value="Papain-like_cys_pep_sf"/>
</dbReference>
<accession>A0A238KXY1</accession>
<dbReference type="Gene3D" id="3.10.620.30">
    <property type="match status" value="1"/>
</dbReference>
<dbReference type="Pfam" id="PF08379">
    <property type="entry name" value="Bact_transglu_N"/>
    <property type="match status" value="1"/>
</dbReference>
<dbReference type="Proteomes" id="UP000207598">
    <property type="component" value="Unassembled WGS sequence"/>
</dbReference>
<name>A0A238KXY1_9RHOB</name>
<dbReference type="SUPFAM" id="SSF54001">
    <property type="entry name" value="Cysteine proteinases"/>
    <property type="match status" value="1"/>
</dbReference>
<evidence type="ECO:0000259" key="1">
    <source>
        <dbReference type="SMART" id="SM00460"/>
    </source>
</evidence>
<reference evidence="2 3" key="1">
    <citation type="submission" date="2017-05" db="EMBL/GenBank/DDBJ databases">
        <authorList>
            <person name="Song R."/>
            <person name="Chenine A.L."/>
            <person name="Ruprecht R.M."/>
        </authorList>
    </citation>
    <scope>NUCLEOTIDE SEQUENCE [LARGE SCALE GENOMIC DNA]</scope>
    <source>
        <strain evidence="2 3">CECT 8898</strain>
    </source>
</reference>
<protein>
    <submittedName>
        <fullName evidence="2">Transglutaminase-like superfamily protein</fullName>
    </submittedName>
</protein>
<dbReference type="InterPro" id="IPR013589">
    <property type="entry name" value="Bac_transglu_N"/>
</dbReference>
<proteinExistence type="predicted"/>
<dbReference type="OrthoDB" id="9804023at2"/>
<dbReference type="Pfam" id="PF01841">
    <property type="entry name" value="Transglut_core"/>
    <property type="match status" value="1"/>
</dbReference>
<dbReference type="EMBL" id="FXYF01000011">
    <property type="protein sequence ID" value="SMX47694.1"/>
    <property type="molecule type" value="Genomic_DNA"/>
</dbReference>
<dbReference type="PANTHER" id="PTHR33490:SF6">
    <property type="entry name" value="SLL1049 PROTEIN"/>
    <property type="match status" value="1"/>
</dbReference>
<organism evidence="2 3">
    <name type="scientific">Maliponia aquimaris</name>
    <dbReference type="NCBI Taxonomy" id="1673631"/>
    <lineage>
        <taxon>Bacteria</taxon>
        <taxon>Pseudomonadati</taxon>
        <taxon>Pseudomonadota</taxon>
        <taxon>Alphaproteobacteria</taxon>
        <taxon>Rhodobacterales</taxon>
        <taxon>Paracoccaceae</taxon>
        <taxon>Maliponia</taxon>
    </lineage>
</organism>
<feature type="domain" description="Transglutaminase-like" evidence="1">
    <location>
        <begin position="157"/>
        <end position="221"/>
    </location>
</feature>
<dbReference type="RefSeq" id="WP_094022506.1">
    <property type="nucleotide sequence ID" value="NZ_FXYF01000011.1"/>
</dbReference>
<dbReference type="PANTHER" id="PTHR33490">
    <property type="entry name" value="BLR5614 PROTEIN-RELATED"/>
    <property type="match status" value="1"/>
</dbReference>
<dbReference type="InterPro" id="IPR002931">
    <property type="entry name" value="Transglutaminase-like"/>
</dbReference>